<keyword evidence="2" id="KW-1185">Reference proteome</keyword>
<dbReference type="Pfam" id="PF18950">
    <property type="entry name" value="DUF5694"/>
    <property type="match status" value="1"/>
</dbReference>
<dbReference type="HOGENOM" id="CLU_070500_1_1_10"/>
<dbReference type="AlphaFoldDB" id="L0G3J3"/>
<organism evidence="1 2">
    <name type="scientific">Echinicola vietnamensis (strain DSM 17526 / LMG 23754 / KMM 6221)</name>
    <dbReference type="NCBI Taxonomy" id="926556"/>
    <lineage>
        <taxon>Bacteria</taxon>
        <taxon>Pseudomonadati</taxon>
        <taxon>Bacteroidota</taxon>
        <taxon>Cytophagia</taxon>
        <taxon>Cytophagales</taxon>
        <taxon>Cyclobacteriaceae</taxon>
        <taxon>Echinicola</taxon>
    </lineage>
</organism>
<sequence length="280" mass="32177">MKHCNLISKLTIISLLVVFFSCNDISNKKEKPTTEKKNLPKVAILGMLHFTSKNNTVNQKFTEVKSEKRQAEIKILIESLKKFNPTKIAVERPYRSEEALNEKYTSYLNGTYELTEEETDQIAFRLARELNHKRLFLAYSPVQYAFDSTVAFAERNGQSKLIDAIIENATELAKEYDKIASNGTIQDAVYYLNTDRAINKNHFGYILLSQIGNEKNKIGAETVGDWYKSNIKIFDNIRQLADSNTERILVIYGQGHLKILNQLIKDTPELELVKVNKYLK</sequence>
<dbReference type="KEGG" id="evi:Echvi_3673"/>
<gene>
    <name evidence="1" type="ordered locus">Echvi_3673</name>
</gene>
<name>L0G3J3_ECHVK</name>
<proteinExistence type="predicted"/>
<reference evidence="2" key="1">
    <citation type="submission" date="2012-02" db="EMBL/GenBank/DDBJ databases">
        <title>The complete genome of Echinicola vietnamensis DSM 17526.</title>
        <authorList>
            <person name="Lucas S."/>
            <person name="Copeland A."/>
            <person name="Lapidus A."/>
            <person name="Glavina del Rio T."/>
            <person name="Dalin E."/>
            <person name="Tice H."/>
            <person name="Bruce D."/>
            <person name="Goodwin L."/>
            <person name="Pitluck S."/>
            <person name="Peters L."/>
            <person name="Ovchinnikova G."/>
            <person name="Teshima H."/>
            <person name="Kyrpides N."/>
            <person name="Mavromatis K."/>
            <person name="Ivanova N."/>
            <person name="Brettin T."/>
            <person name="Detter J.C."/>
            <person name="Han C."/>
            <person name="Larimer F."/>
            <person name="Land M."/>
            <person name="Hauser L."/>
            <person name="Markowitz V."/>
            <person name="Cheng J.-F."/>
            <person name="Hugenholtz P."/>
            <person name="Woyke T."/>
            <person name="Wu D."/>
            <person name="Brambilla E."/>
            <person name="Klenk H.-P."/>
            <person name="Eisen J.A."/>
        </authorList>
    </citation>
    <scope>NUCLEOTIDE SEQUENCE [LARGE SCALE GENOMIC DNA]</scope>
    <source>
        <strain evidence="2">DSM 17526 / LMG 23754 / KMM 6221</strain>
    </source>
</reference>
<dbReference type="InterPro" id="IPR043749">
    <property type="entry name" value="DUF5694"/>
</dbReference>
<evidence type="ECO:0000313" key="1">
    <source>
        <dbReference type="EMBL" id="AGA79888.1"/>
    </source>
</evidence>
<accession>L0G3J3</accession>
<dbReference type="EMBL" id="CP003346">
    <property type="protein sequence ID" value="AGA79888.1"/>
    <property type="molecule type" value="Genomic_DNA"/>
</dbReference>
<dbReference type="RefSeq" id="WP_015267430.1">
    <property type="nucleotide sequence ID" value="NC_019904.1"/>
</dbReference>
<dbReference type="eggNOG" id="ENOG5032SV6">
    <property type="taxonomic scope" value="Bacteria"/>
</dbReference>
<dbReference type="Proteomes" id="UP000010796">
    <property type="component" value="Chromosome"/>
</dbReference>
<dbReference type="STRING" id="926556.Echvi_3673"/>
<dbReference type="PATRIC" id="fig|926556.3.peg.3867"/>
<dbReference type="OrthoDB" id="661563at2"/>
<dbReference type="PROSITE" id="PS51257">
    <property type="entry name" value="PROKAR_LIPOPROTEIN"/>
    <property type="match status" value="1"/>
</dbReference>
<evidence type="ECO:0000313" key="2">
    <source>
        <dbReference type="Proteomes" id="UP000010796"/>
    </source>
</evidence>
<protein>
    <submittedName>
        <fullName evidence="1">Uncharacterized protein</fullName>
    </submittedName>
</protein>